<keyword evidence="3" id="KW-1185">Reference proteome</keyword>
<proteinExistence type="predicted"/>
<dbReference type="Pfam" id="PF12697">
    <property type="entry name" value="Abhydrolase_6"/>
    <property type="match status" value="1"/>
</dbReference>
<sequence>MMTTPKMEITMIEQGHGAPVLVLHGGGGPSTVAGLATHLSSTGLVLTPTHPGWNGTSRPTSISSVVDLADLYLRELEQRDLSNVKVIGSSMGGWIAAEMALRDAQRRIDRVVLINSVGVEVPGQPVVNFFSLTPRQIAEHSYHDPDRFFVDPLSLPPERRASTQGNIATLRVLAGTRMADPDLLGRLSAVMVPALVIWGESDRIATPAYGRAMAQAFGNARFALVDRAGHLPHIEQPEATFALIDEFINRQ</sequence>
<protein>
    <submittedName>
        <fullName evidence="2">Pimeloyl-ACP methyl ester carboxylesterase</fullName>
    </submittedName>
</protein>
<dbReference type="AlphaFoldDB" id="A0A1M5DJ13"/>
<accession>A0A1M5DJ13</accession>
<dbReference type="PANTHER" id="PTHR43689">
    <property type="entry name" value="HYDROLASE"/>
    <property type="match status" value="1"/>
</dbReference>
<dbReference type="PANTHER" id="PTHR43689:SF8">
    <property type="entry name" value="ALPHA_BETA-HYDROLASES SUPERFAMILY PROTEIN"/>
    <property type="match status" value="1"/>
</dbReference>
<dbReference type="STRING" id="1122133.SAMN02745157_2701"/>
<feature type="domain" description="AB hydrolase-1" evidence="1">
    <location>
        <begin position="20"/>
        <end position="242"/>
    </location>
</feature>
<evidence type="ECO:0000313" key="2">
    <source>
        <dbReference type="EMBL" id="SHF66973.1"/>
    </source>
</evidence>
<dbReference type="Gene3D" id="3.40.50.1820">
    <property type="entry name" value="alpha/beta hydrolase"/>
    <property type="match status" value="1"/>
</dbReference>
<reference evidence="2 3" key="1">
    <citation type="submission" date="2016-11" db="EMBL/GenBank/DDBJ databases">
        <authorList>
            <person name="Jaros S."/>
            <person name="Januszkiewicz K."/>
            <person name="Wedrychowicz H."/>
        </authorList>
    </citation>
    <scope>NUCLEOTIDE SEQUENCE [LARGE SCALE GENOMIC DNA]</scope>
    <source>
        <strain evidence="2 3">DSM 19436</strain>
    </source>
</reference>
<dbReference type="Proteomes" id="UP000184485">
    <property type="component" value="Unassembled WGS sequence"/>
</dbReference>
<dbReference type="RefSeq" id="WP_210187061.1">
    <property type="nucleotide sequence ID" value="NZ_FQUP01000002.1"/>
</dbReference>
<dbReference type="InterPro" id="IPR000073">
    <property type="entry name" value="AB_hydrolase_1"/>
</dbReference>
<name>A0A1M5DJ13_9HYPH</name>
<organism evidence="2 3">
    <name type="scientific">Kaistia soli DSM 19436</name>
    <dbReference type="NCBI Taxonomy" id="1122133"/>
    <lineage>
        <taxon>Bacteria</taxon>
        <taxon>Pseudomonadati</taxon>
        <taxon>Pseudomonadota</taxon>
        <taxon>Alphaproteobacteria</taxon>
        <taxon>Hyphomicrobiales</taxon>
        <taxon>Kaistiaceae</taxon>
        <taxon>Kaistia</taxon>
    </lineage>
</organism>
<evidence type="ECO:0000259" key="1">
    <source>
        <dbReference type="Pfam" id="PF12697"/>
    </source>
</evidence>
<evidence type="ECO:0000313" key="3">
    <source>
        <dbReference type="Proteomes" id="UP000184485"/>
    </source>
</evidence>
<dbReference type="InterPro" id="IPR029058">
    <property type="entry name" value="AB_hydrolase_fold"/>
</dbReference>
<gene>
    <name evidence="2" type="ORF">SAMN02745157_2701</name>
</gene>
<dbReference type="EMBL" id="FQUP01000002">
    <property type="protein sequence ID" value="SHF66973.1"/>
    <property type="molecule type" value="Genomic_DNA"/>
</dbReference>
<dbReference type="SUPFAM" id="SSF53474">
    <property type="entry name" value="alpha/beta-Hydrolases"/>
    <property type="match status" value="1"/>
</dbReference>